<sequence>MARTILTQISGPLHKSLLLPTPWGKYGWEGILMPCCAPPLDHSGLHGDHTICTPSSQDKQFYDFVRDSGYIDVWRVHHPSVKDYTYYSPPHDTYSRIDCLQASPDCLPTVLSSSIGSITWSDHADITVQLRPFTPPAGRRWRLDPFLLDKPGVQDSVAEILTEYFLLNDTPDISVHTLWAAHKPLVRGTLLSTAAHLKKTKVANLQTLQHKLREMELSHKASPSPEGYAALSQTCQDLNSLLLDDVGRSLLWSNRRYYERSNKMDTPL</sequence>
<organism evidence="1 2">
    <name type="scientific">Leptobrachium leishanense</name>
    <name type="common">Leishan spiny toad</name>
    <dbReference type="NCBI Taxonomy" id="445787"/>
    <lineage>
        <taxon>Eukaryota</taxon>
        <taxon>Metazoa</taxon>
        <taxon>Chordata</taxon>
        <taxon>Craniata</taxon>
        <taxon>Vertebrata</taxon>
        <taxon>Euteleostomi</taxon>
        <taxon>Amphibia</taxon>
        <taxon>Batrachia</taxon>
        <taxon>Anura</taxon>
        <taxon>Pelobatoidea</taxon>
        <taxon>Megophryidae</taxon>
        <taxon>Leptobrachium</taxon>
    </lineage>
</organism>
<dbReference type="Gene3D" id="3.60.10.10">
    <property type="entry name" value="Endonuclease/exonuclease/phosphatase"/>
    <property type="match status" value="1"/>
</dbReference>
<evidence type="ECO:0000313" key="2">
    <source>
        <dbReference type="Proteomes" id="UP000694569"/>
    </source>
</evidence>
<dbReference type="AlphaFoldDB" id="A0A8C5MEF9"/>
<dbReference type="InterPro" id="IPR036691">
    <property type="entry name" value="Endo/exonu/phosph_ase_sf"/>
</dbReference>
<dbReference type="SUPFAM" id="SSF56219">
    <property type="entry name" value="DNase I-like"/>
    <property type="match status" value="1"/>
</dbReference>
<dbReference type="Ensembl" id="ENSLLET00000013633.1">
    <property type="protein sequence ID" value="ENSLLEP00000013119.1"/>
    <property type="gene ID" value="ENSLLEG00000008293.1"/>
</dbReference>
<accession>A0A8C5MEF9</accession>
<reference evidence="1" key="2">
    <citation type="submission" date="2025-09" db="UniProtKB">
        <authorList>
            <consortium name="Ensembl"/>
        </authorList>
    </citation>
    <scope>IDENTIFICATION</scope>
</reference>
<protein>
    <submittedName>
        <fullName evidence="1">Uncharacterized protein</fullName>
    </submittedName>
</protein>
<dbReference type="OrthoDB" id="8962274at2759"/>
<evidence type="ECO:0000313" key="1">
    <source>
        <dbReference type="Ensembl" id="ENSLLEP00000013119.1"/>
    </source>
</evidence>
<keyword evidence="2" id="KW-1185">Reference proteome</keyword>
<name>A0A8C5MEF9_9ANUR</name>
<dbReference type="GeneTree" id="ENSGT01010000228639"/>
<proteinExistence type="predicted"/>
<reference evidence="1" key="1">
    <citation type="submission" date="2025-08" db="UniProtKB">
        <authorList>
            <consortium name="Ensembl"/>
        </authorList>
    </citation>
    <scope>IDENTIFICATION</scope>
</reference>
<dbReference type="Proteomes" id="UP000694569">
    <property type="component" value="Unplaced"/>
</dbReference>